<dbReference type="AlphaFoldDB" id="A0A7W4IDT3"/>
<protein>
    <submittedName>
        <fullName evidence="1">Uncharacterized protein</fullName>
    </submittedName>
</protein>
<evidence type="ECO:0000313" key="1">
    <source>
        <dbReference type="EMBL" id="MBB2160927.1"/>
    </source>
</evidence>
<dbReference type="Proteomes" id="UP000589085">
    <property type="component" value="Unassembled WGS sequence"/>
</dbReference>
<gene>
    <name evidence="1" type="ORF">HLH48_12215</name>
</gene>
<reference evidence="1 2" key="1">
    <citation type="submission" date="2020-04" db="EMBL/GenBank/DDBJ databases">
        <title>Description of novel Gluconacetobacter.</title>
        <authorList>
            <person name="Sombolestani A."/>
        </authorList>
    </citation>
    <scope>NUCLEOTIDE SEQUENCE [LARGE SCALE GENOMIC DNA]</scope>
    <source>
        <strain evidence="1 2">LMG 19747</strain>
    </source>
</reference>
<sequence>MHLTFVKRGGRYDDLTIVRGDGASETIACPKQGIIPHDMVHYAVESVLAHRGFLSLVQEGQAAGFATGGKESEDAVERLVETFQAEMWGGRVPATDLIAAYEHACAARGHGIAAISSHDVAAIRDRLDDLTHQWAALPQNGALTLRFPEA</sequence>
<evidence type="ECO:0000313" key="2">
    <source>
        <dbReference type="Proteomes" id="UP000589085"/>
    </source>
</evidence>
<name>A0A7W4IDT3_9PROT</name>
<dbReference type="EMBL" id="JABEQJ010000015">
    <property type="protein sequence ID" value="MBB2160927.1"/>
    <property type="molecule type" value="Genomic_DNA"/>
</dbReference>
<organism evidence="1 2">
    <name type="scientific">Gluconacetobacter sacchari</name>
    <dbReference type="NCBI Taxonomy" id="92759"/>
    <lineage>
        <taxon>Bacteria</taxon>
        <taxon>Pseudomonadati</taxon>
        <taxon>Pseudomonadota</taxon>
        <taxon>Alphaproteobacteria</taxon>
        <taxon>Acetobacterales</taxon>
        <taxon>Acetobacteraceae</taxon>
        <taxon>Gluconacetobacter</taxon>
    </lineage>
</organism>
<accession>A0A7W4IDT3</accession>
<comment type="caution">
    <text evidence="1">The sequence shown here is derived from an EMBL/GenBank/DDBJ whole genome shotgun (WGS) entry which is preliminary data.</text>
</comment>
<proteinExistence type="predicted"/>